<organism evidence="1 2">
    <name type="scientific">Paraburkholderia phenazinium</name>
    <dbReference type="NCBI Taxonomy" id="60549"/>
    <lineage>
        <taxon>Bacteria</taxon>
        <taxon>Pseudomonadati</taxon>
        <taxon>Pseudomonadota</taxon>
        <taxon>Betaproteobacteria</taxon>
        <taxon>Burkholderiales</taxon>
        <taxon>Burkholderiaceae</taxon>
        <taxon>Paraburkholderia</taxon>
    </lineage>
</organism>
<accession>A0A1G7X8Z1</accession>
<gene>
    <name evidence="1" type="ORF">SAMN05216466_105248</name>
</gene>
<evidence type="ECO:0008006" key="3">
    <source>
        <dbReference type="Google" id="ProtNLM"/>
    </source>
</evidence>
<protein>
    <recommendedName>
        <fullName evidence="3">WYL domain-containing protein</fullName>
    </recommendedName>
</protein>
<dbReference type="OrthoDB" id="1493123at2"/>
<sequence length="97" mass="11473">MEMEEKICKAIHEKKLLGFYYQGHYRIVEPHIYGISVDDRQLLGYQVAGKSANDKILSWRRFKLSEIHYLKVRSRKFAGARQSGEPKAWERYIAIVE</sequence>
<dbReference type="Proteomes" id="UP000199706">
    <property type="component" value="Unassembled WGS sequence"/>
</dbReference>
<evidence type="ECO:0000313" key="1">
    <source>
        <dbReference type="EMBL" id="SDG80665.1"/>
    </source>
</evidence>
<dbReference type="AlphaFoldDB" id="A0A1G7X8Z1"/>
<proteinExistence type="predicted"/>
<evidence type="ECO:0000313" key="2">
    <source>
        <dbReference type="Proteomes" id="UP000199706"/>
    </source>
</evidence>
<dbReference type="EMBL" id="FNCJ01000005">
    <property type="protein sequence ID" value="SDG80665.1"/>
    <property type="molecule type" value="Genomic_DNA"/>
</dbReference>
<name>A0A1G7X8Z1_9BURK</name>
<reference evidence="1 2" key="1">
    <citation type="submission" date="2016-10" db="EMBL/GenBank/DDBJ databases">
        <authorList>
            <person name="de Groot N.N."/>
        </authorList>
    </citation>
    <scope>NUCLEOTIDE SEQUENCE [LARGE SCALE GENOMIC DNA]</scope>
    <source>
        <strain evidence="1 2">LMG 2247</strain>
    </source>
</reference>
<dbReference type="RefSeq" id="WP_090685088.1">
    <property type="nucleotide sequence ID" value="NZ_FNCJ01000005.1"/>
</dbReference>